<evidence type="ECO:0000313" key="3">
    <source>
        <dbReference type="Proteomes" id="UP001412067"/>
    </source>
</evidence>
<evidence type="ECO:0000256" key="1">
    <source>
        <dbReference type="SAM" id="MobiDB-lite"/>
    </source>
</evidence>
<reference evidence="2 3" key="1">
    <citation type="journal article" date="2022" name="Nat. Plants">
        <title>Genomes of leafy and leafless Platanthera orchids illuminate the evolution of mycoheterotrophy.</title>
        <authorList>
            <person name="Li M.H."/>
            <person name="Liu K.W."/>
            <person name="Li Z."/>
            <person name="Lu H.C."/>
            <person name="Ye Q.L."/>
            <person name="Zhang D."/>
            <person name="Wang J.Y."/>
            <person name="Li Y.F."/>
            <person name="Zhong Z.M."/>
            <person name="Liu X."/>
            <person name="Yu X."/>
            <person name="Liu D.K."/>
            <person name="Tu X.D."/>
            <person name="Liu B."/>
            <person name="Hao Y."/>
            <person name="Liao X.Y."/>
            <person name="Jiang Y.T."/>
            <person name="Sun W.H."/>
            <person name="Chen J."/>
            <person name="Chen Y.Q."/>
            <person name="Ai Y."/>
            <person name="Zhai J.W."/>
            <person name="Wu S.S."/>
            <person name="Zhou Z."/>
            <person name="Hsiao Y.Y."/>
            <person name="Wu W.L."/>
            <person name="Chen Y.Y."/>
            <person name="Lin Y.F."/>
            <person name="Hsu J.L."/>
            <person name="Li C.Y."/>
            <person name="Wang Z.W."/>
            <person name="Zhao X."/>
            <person name="Zhong W.Y."/>
            <person name="Ma X.K."/>
            <person name="Ma L."/>
            <person name="Huang J."/>
            <person name="Chen G.Z."/>
            <person name="Huang M.Z."/>
            <person name="Huang L."/>
            <person name="Peng D.H."/>
            <person name="Luo Y.B."/>
            <person name="Zou S.Q."/>
            <person name="Chen S.P."/>
            <person name="Lan S."/>
            <person name="Tsai W.C."/>
            <person name="Van de Peer Y."/>
            <person name="Liu Z.J."/>
        </authorList>
    </citation>
    <scope>NUCLEOTIDE SEQUENCE [LARGE SCALE GENOMIC DNA]</scope>
    <source>
        <strain evidence="2">Lor288</strain>
    </source>
</reference>
<name>A0ABR2N201_9ASPA</name>
<evidence type="ECO:0000313" key="2">
    <source>
        <dbReference type="EMBL" id="KAK8969954.1"/>
    </source>
</evidence>
<feature type="region of interest" description="Disordered" evidence="1">
    <location>
        <begin position="40"/>
        <end position="86"/>
    </location>
</feature>
<organism evidence="2 3">
    <name type="scientific">Platanthera guangdongensis</name>
    <dbReference type="NCBI Taxonomy" id="2320717"/>
    <lineage>
        <taxon>Eukaryota</taxon>
        <taxon>Viridiplantae</taxon>
        <taxon>Streptophyta</taxon>
        <taxon>Embryophyta</taxon>
        <taxon>Tracheophyta</taxon>
        <taxon>Spermatophyta</taxon>
        <taxon>Magnoliopsida</taxon>
        <taxon>Liliopsida</taxon>
        <taxon>Asparagales</taxon>
        <taxon>Orchidaceae</taxon>
        <taxon>Orchidoideae</taxon>
        <taxon>Orchideae</taxon>
        <taxon>Orchidinae</taxon>
        <taxon>Platanthera</taxon>
    </lineage>
</organism>
<sequence length="121" mass="13601">MHAGGTKPWETYVAGDRNIAGACTDRDCLPQGVERWHAPAAGVRAMRQVRANDTFPGEESDEGKGKRRRGEKEEGEIERRTLWSNHKTLSSKDNEKVYNTTRYTCGVQITKVQVSIVKHTT</sequence>
<dbReference type="Proteomes" id="UP001412067">
    <property type="component" value="Unassembled WGS sequence"/>
</dbReference>
<keyword evidence="3" id="KW-1185">Reference proteome</keyword>
<dbReference type="EMBL" id="JBBWWR010000002">
    <property type="protein sequence ID" value="KAK8969954.1"/>
    <property type="molecule type" value="Genomic_DNA"/>
</dbReference>
<comment type="caution">
    <text evidence="2">The sequence shown here is derived from an EMBL/GenBank/DDBJ whole genome shotgun (WGS) entry which is preliminary data.</text>
</comment>
<proteinExistence type="predicted"/>
<protein>
    <submittedName>
        <fullName evidence="2">Uncharacterized protein</fullName>
    </submittedName>
</protein>
<accession>A0ABR2N201</accession>
<gene>
    <name evidence="2" type="ORF">KSP40_PGU017269</name>
</gene>